<name>A0AAD8PSF3_9PEZI</name>
<accession>A0AAD8PSF3</accession>
<keyword evidence="3" id="KW-1185">Reference proteome</keyword>
<dbReference type="AlphaFoldDB" id="A0AAD8PSF3"/>
<gene>
    <name evidence="2" type="ORF">LY79DRAFT_347017</name>
</gene>
<feature type="compositionally biased region" description="Polar residues" evidence="1">
    <location>
        <begin position="12"/>
        <end position="23"/>
    </location>
</feature>
<proteinExistence type="predicted"/>
<evidence type="ECO:0000313" key="2">
    <source>
        <dbReference type="EMBL" id="KAK1579197.1"/>
    </source>
</evidence>
<dbReference type="EMBL" id="JAHLJV010000069">
    <property type="protein sequence ID" value="KAK1579197.1"/>
    <property type="molecule type" value="Genomic_DNA"/>
</dbReference>
<protein>
    <submittedName>
        <fullName evidence="2">Uncharacterized protein</fullName>
    </submittedName>
</protein>
<organism evidence="2 3">
    <name type="scientific">Colletotrichum navitas</name>
    <dbReference type="NCBI Taxonomy" id="681940"/>
    <lineage>
        <taxon>Eukaryota</taxon>
        <taxon>Fungi</taxon>
        <taxon>Dikarya</taxon>
        <taxon>Ascomycota</taxon>
        <taxon>Pezizomycotina</taxon>
        <taxon>Sordariomycetes</taxon>
        <taxon>Hypocreomycetidae</taxon>
        <taxon>Glomerellales</taxon>
        <taxon>Glomerellaceae</taxon>
        <taxon>Colletotrichum</taxon>
        <taxon>Colletotrichum graminicola species complex</taxon>
    </lineage>
</organism>
<dbReference type="GeneID" id="85436858"/>
<dbReference type="RefSeq" id="XP_060410348.1">
    <property type="nucleotide sequence ID" value="XM_060552618.1"/>
</dbReference>
<evidence type="ECO:0000256" key="1">
    <source>
        <dbReference type="SAM" id="MobiDB-lite"/>
    </source>
</evidence>
<comment type="caution">
    <text evidence="2">The sequence shown here is derived from an EMBL/GenBank/DDBJ whole genome shotgun (WGS) entry which is preliminary data.</text>
</comment>
<sequence length="184" mass="19397">MVVMGGQREVSKGSNTPGTNNGHGSLLFSPFRYQAASCSSSIIWPRHCNRPSSPPAPDSPDIGLSHPRGRERGGAIVCRANPNRIASRGRACAHYSGLPATGKRVFGSRETPRDWRPLSTSNAACSALSNGDAHTWLRPDLPSPALMRLGTGPGSAAHRIKETVGEHSETCVPLTPSPPPSQGC</sequence>
<feature type="region of interest" description="Disordered" evidence="1">
    <location>
        <begin position="1"/>
        <end position="23"/>
    </location>
</feature>
<evidence type="ECO:0000313" key="3">
    <source>
        <dbReference type="Proteomes" id="UP001230504"/>
    </source>
</evidence>
<dbReference type="Proteomes" id="UP001230504">
    <property type="component" value="Unassembled WGS sequence"/>
</dbReference>
<reference evidence="2" key="1">
    <citation type="submission" date="2021-06" db="EMBL/GenBank/DDBJ databases">
        <title>Comparative genomics, transcriptomics and evolutionary studies reveal genomic signatures of adaptation to plant cell wall in hemibiotrophic fungi.</title>
        <authorList>
            <consortium name="DOE Joint Genome Institute"/>
            <person name="Baroncelli R."/>
            <person name="Diaz J.F."/>
            <person name="Benocci T."/>
            <person name="Peng M."/>
            <person name="Battaglia E."/>
            <person name="Haridas S."/>
            <person name="Andreopoulos W."/>
            <person name="Labutti K."/>
            <person name="Pangilinan J."/>
            <person name="Floch G.L."/>
            <person name="Makela M.R."/>
            <person name="Henrissat B."/>
            <person name="Grigoriev I.V."/>
            <person name="Crouch J.A."/>
            <person name="De Vries R.P."/>
            <person name="Sukno S.A."/>
            <person name="Thon M.R."/>
        </authorList>
    </citation>
    <scope>NUCLEOTIDE SEQUENCE</scope>
    <source>
        <strain evidence="2">CBS 125086</strain>
    </source>
</reference>
<feature type="region of interest" description="Disordered" evidence="1">
    <location>
        <begin position="49"/>
        <end position="70"/>
    </location>
</feature>